<proteinExistence type="predicted"/>
<sequence length="97" mass="10511">MRLILLILVFVSSLLLAGTTASAGISTKKQDILKLIGTSHATNGKFAWVEINGEDYGWTREGGNVGKYRIVLVDMGKVLVESNKKTVLLLMLGGYTI</sequence>
<evidence type="ECO:0000256" key="1">
    <source>
        <dbReference type="SAM" id="SignalP"/>
    </source>
</evidence>
<comment type="caution">
    <text evidence="2">The sequence shown here is derived from an EMBL/GenBank/DDBJ whole genome shotgun (WGS) entry which is preliminary data.</text>
</comment>
<organism evidence="2 3">
    <name type="scientific">SAR324 cluster bacterium</name>
    <dbReference type="NCBI Taxonomy" id="2024889"/>
    <lineage>
        <taxon>Bacteria</taxon>
        <taxon>Deltaproteobacteria</taxon>
        <taxon>SAR324 cluster</taxon>
    </lineage>
</organism>
<reference evidence="2 3" key="1">
    <citation type="submission" date="2018-06" db="EMBL/GenBank/DDBJ databases">
        <title>Combined omics and stable isotope probing to characterize newly discovered Mariana Back-Arc vent microbial communities.</title>
        <authorList>
            <person name="Trembath-Reichert E."/>
            <person name="Huber J.A."/>
        </authorList>
    </citation>
    <scope>NUCLEOTIDE SEQUENCE [LARGE SCALE GENOMIC DNA]</scope>
    <source>
        <strain evidence="2">MAG 24</strain>
    </source>
</reference>
<evidence type="ECO:0000313" key="2">
    <source>
        <dbReference type="EMBL" id="RTZ84139.1"/>
    </source>
</evidence>
<accession>A0A432GJL4</accession>
<feature type="signal peptide" evidence="1">
    <location>
        <begin position="1"/>
        <end position="23"/>
    </location>
</feature>
<protein>
    <submittedName>
        <fullName evidence="2">Uncharacterized protein</fullName>
    </submittedName>
</protein>
<dbReference type="EMBL" id="QNZI01000171">
    <property type="protein sequence ID" value="RTZ84139.1"/>
    <property type="molecule type" value="Genomic_DNA"/>
</dbReference>
<feature type="chain" id="PRO_5019084418" evidence="1">
    <location>
        <begin position="24"/>
        <end position="97"/>
    </location>
</feature>
<evidence type="ECO:0000313" key="3">
    <source>
        <dbReference type="Proteomes" id="UP000287176"/>
    </source>
</evidence>
<dbReference type="AlphaFoldDB" id="A0A432GJL4"/>
<name>A0A432GJL4_9DELT</name>
<gene>
    <name evidence="2" type="ORF">DSY94_06715</name>
</gene>
<keyword evidence="1" id="KW-0732">Signal</keyword>
<dbReference type="Proteomes" id="UP000287176">
    <property type="component" value="Unassembled WGS sequence"/>
</dbReference>